<dbReference type="PROSITE" id="PS01282">
    <property type="entry name" value="BIR_REPEAT_1"/>
    <property type="match status" value="1"/>
</dbReference>
<evidence type="ECO:0000256" key="1">
    <source>
        <dbReference type="PROSITE-ProRule" id="PRU00175"/>
    </source>
</evidence>
<dbReference type="Pfam" id="PF00653">
    <property type="entry name" value="BIR"/>
    <property type="match status" value="2"/>
</dbReference>
<keyword evidence="4" id="KW-1185">Reference proteome</keyword>
<evidence type="ECO:0000313" key="3">
    <source>
        <dbReference type="EMBL" id="QDL56992.1"/>
    </source>
</evidence>
<feature type="domain" description="RING-type" evidence="2">
    <location>
        <begin position="233"/>
        <end position="269"/>
    </location>
</feature>
<dbReference type="PROSITE" id="PS50143">
    <property type="entry name" value="BIR_REPEAT_2"/>
    <property type="match status" value="2"/>
</dbReference>
<dbReference type="GeneID" id="80538245"/>
<dbReference type="EMBL" id="MK558262">
    <property type="protein sequence ID" value="QDL56992.1"/>
    <property type="molecule type" value="Genomic_DNA"/>
</dbReference>
<proteinExistence type="predicted"/>
<dbReference type="InterPro" id="IPR001370">
    <property type="entry name" value="BIR_rpt"/>
</dbReference>
<evidence type="ECO:0000259" key="2">
    <source>
        <dbReference type="PROSITE" id="PS50089"/>
    </source>
</evidence>
<dbReference type="SMART" id="SM00184">
    <property type="entry name" value="RING"/>
    <property type="match status" value="1"/>
</dbReference>
<dbReference type="Gene3D" id="1.10.1170.10">
    <property type="entry name" value="Inhibitor Of Apoptosis Protein (2mihbC-IAP-1), Chain A"/>
    <property type="match status" value="2"/>
</dbReference>
<dbReference type="InterPro" id="IPR001841">
    <property type="entry name" value="Znf_RING"/>
</dbReference>
<reference evidence="3" key="1">
    <citation type="journal article" date="2019" name="Viruses">
        <title>A Nymphalid-Infecting Group I Alphabaculovirus Isolated from the Major Passion Fruit Caterpillar Pest Dione juno juno (Lepidoptera: Nymphalidae).</title>
        <authorList>
            <person name="Ribeiro B.M."/>
            <person name="Dos Santos E.R."/>
            <person name="Trentin L.B."/>
            <person name="da Silva L.A."/>
            <person name="de Melo F.L."/>
            <person name="Kitajima E.W."/>
            <person name="Ardisson-Araujo D.M.P."/>
        </authorList>
    </citation>
    <scope>NUCLEOTIDE SEQUENCE</scope>
    <source>
        <strain evidence="3">Araguari-MG</strain>
    </source>
</reference>
<accession>A0AAE6H404</accession>
<dbReference type="CDD" id="cd16649">
    <property type="entry name" value="mRING-HC-C3HC5_CGRF1-like"/>
    <property type="match status" value="1"/>
</dbReference>
<dbReference type="Pfam" id="PF13920">
    <property type="entry name" value="zf-C3HC4_3"/>
    <property type="match status" value="1"/>
</dbReference>
<dbReference type="KEGG" id="vg:80538245"/>
<dbReference type="InterPro" id="IPR013083">
    <property type="entry name" value="Znf_RING/FYVE/PHD"/>
</dbReference>
<gene>
    <name evidence="3" type="primary">iap-1</name>
    <name evidence="3" type="ORF">DijuNPV-ORF-120</name>
</gene>
<dbReference type="PROSITE" id="PS50089">
    <property type="entry name" value="ZF_RING_2"/>
    <property type="match status" value="1"/>
</dbReference>
<protein>
    <submittedName>
        <fullName evidence="3">IAP-1</fullName>
    </submittedName>
</protein>
<dbReference type="Gene3D" id="3.30.40.10">
    <property type="entry name" value="Zinc/RING finger domain, C3HC4 (zinc finger)"/>
    <property type="match status" value="1"/>
</dbReference>
<dbReference type="SMART" id="SM00238">
    <property type="entry name" value="BIR"/>
    <property type="match status" value="2"/>
</dbReference>
<dbReference type="RefSeq" id="YP_010799872.1">
    <property type="nucleotide sequence ID" value="NC_076692.1"/>
</dbReference>
<keyword evidence="1" id="KW-0863">Zinc-finger</keyword>
<evidence type="ECO:0000313" key="4">
    <source>
        <dbReference type="Proteomes" id="UP000831804"/>
    </source>
</evidence>
<keyword evidence="1" id="KW-0479">Metal-binding</keyword>
<dbReference type="GO" id="GO:0008270">
    <property type="term" value="F:zinc ion binding"/>
    <property type="evidence" value="ECO:0007669"/>
    <property type="project" value="UniProtKB-KW"/>
</dbReference>
<sequence>MSAPLYLVSVCDHDAERVFGMLIERHGSFENFPIDNDELINSLIVNGFKYAQVEDAVVCEYCGVVIKNWREDDVVEFVHATLSPYCVYANKIAQNEHFDEGVSTDAVVVSPGKPRCVYARLAHPSARRATFDDYWPGALRALTHDIAEAGMFHTALGDETACFFCDCRVRDWLPDDDPWRRHAFANPQCYFVARIKGDDFCDSARRTETSAESFAAAAPSSPLPSPSAEALECKVCLERQRDAVLLPCRHFCLCTQCYFALDGKCPTCRQDVVDFVKIFVA</sequence>
<dbReference type="Proteomes" id="UP000831804">
    <property type="component" value="Segment"/>
</dbReference>
<dbReference type="InterPro" id="IPR050784">
    <property type="entry name" value="IAP"/>
</dbReference>
<dbReference type="SUPFAM" id="SSF57924">
    <property type="entry name" value="Inhibitor of apoptosis (IAP) repeat"/>
    <property type="match status" value="2"/>
</dbReference>
<dbReference type="PANTHER" id="PTHR10044">
    <property type="entry name" value="INHIBITOR OF APOPTOSIS"/>
    <property type="match status" value="1"/>
</dbReference>
<name>A0AAE6H404_9ABAC</name>
<dbReference type="PANTHER" id="PTHR10044:SF139">
    <property type="entry name" value="DEATH-ASSOCIATED INHIBITOR OF APOPTOSIS 2"/>
    <property type="match status" value="1"/>
</dbReference>
<keyword evidence="1" id="KW-0862">Zinc</keyword>
<organism evidence="3 4">
    <name type="scientific">Dione juno nucleopolyhedrovirus</name>
    <dbReference type="NCBI Taxonomy" id="2594175"/>
    <lineage>
        <taxon>Viruses</taxon>
        <taxon>Viruses incertae sedis</taxon>
        <taxon>Naldaviricetes</taxon>
        <taxon>Lefavirales</taxon>
        <taxon>Baculoviridae</taxon>
        <taxon>Alphabaculovirus</taxon>
        <taxon>Alphabaculovirus dijunonis</taxon>
    </lineage>
</organism>
<dbReference type="CDD" id="cd00022">
    <property type="entry name" value="BIR"/>
    <property type="match status" value="2"/>
</dbReference>